<evidence type="ECO:0000313" key="2">
    <source>
        <dbReference type="EMBL" id="KAL3500438.1"/>
    </source>
</evidence>
<accession>A0ABD2XZV4</accession>
<evidence type="ECO:0000313" key="3">
    <source>
        <dbReference type="Proteomes" id="UP001630127"/>
    </source>
</evidence>
<protein>
    <submittedName>
        <fullName evidence="2">Uncharacterized protein</fullName>
    </submittedName>
</protein>
<proteinExistence type="predicted"/>
<reference evidence="2 3" key="1">
    <citation type="submission" date="2024-11" db="EMBL/GenBank/DDBJ databases">
        <title>A near-complete genome assembly of Cinchona calisaya.</title>
        <authorList>
            <person name="Lian D.C."/>
            <person name="Zhao X.W."/>
            <person name="Wei L."/>
        </authorList>
    </citation>
    <scope>NUCLEOTIDE SEQUENCE [LARGE SCALE GENOMIC DNA]</scope>
    <source>
        <tissue evidence="2">Nenye</tissue>
    </source>
</reference>
<feature type="compositionally biased region" description="Polar residues" evidence="1">
    <location>
        <begin position="39"/>
        <end position="55"/>
    </location>
</feature>
<name>A0ABD2XZV4_9GENT</name>
<feature type="region of interest" description="Disordered" evidence="1">
    <location>
        <begin position="39"/>
        <end position="76"/>
    </location>
</feature>
<dbReference type="EMBL" id="JBJUIK010000016">
    <property type="protein sequence ID" value="KAL3500438.1"/>
    <property type="molecule type" value="Genomic_DNA"/>
</dbReference>
<comment type="caution">
    <text evidence="2">The sequence shown here is derived from an EMBL/GenBank/DDBJ whole genome shotgun (WGS) entry which is preliminary data.</text>
</comment>
<dbReference type="Proteomes" id="UP001630127">
    <property type="component" value="Unassembled WGS sequence"/>
</dbReference>
<dbReference type="AlphaFoldDB" id="A0ABD2XZV4"/>
<feature type="compositionally biased region" description="Low complexity" evidence="1">
    <location>
        <begin position="56"/>
        <end position="76"/>
    </location>
</feature>
<keyword evidence="3" id="KW-1185">Reference proteome</keyword>
<organism evidence="2 3">
    <name type="scientific">Cinchona calisaya</name>
    <dbReference type="NCBI Taxonomy" id="153742"/>
    <lineage>
        <taxon>Eukaryota</taxon>
        <taxon>Viridiplantae</taxon>
        <taxon>Streptophyta</taxon>
        <taxon>Embryophyta</taxon>
        <taxon>Tracheophyta</taxon>
        <taxon>Spermatophyta</taxon>
        <taxon>Magnoliopsida</taxon>
        <taxon>eudicotyledons</taxon>
        <taxon>Gunneridae</taxon>
        <taxon>Pentapetalae</taxon>
        <taxon>asterids</taxon>
        <taxon>lamiids</taxon>
        <taxon>Gentianales</taxon>
        <taxon>Rubiaceae</taxon>
        <taxon>Cinchonoideae</taxon>
        <taxon>Cinchoneae</taxon>
        <taxon>Cinchona</taxon>
    </lineage>
</organism>
<sequence>MGIFDDGEFCNNEHMLEDLIVDLESNGGAHIGVDNLAQQPTEAKESSQQLVRANASSQQHISHQHQRQPQQLTRRK</sequence>
<gene>
    <name evidence="2" type="ORF">ACH5RR_039531</name>
</gene>
<evidence type="ECO:0000256" key="1">
    <source>
        <dbReference type="SAM" id="MobiDB-lite"/>
    </source>
</evidence>